<name>A0A9P5Z1N8_9AGAR</name>
<accession>A0A9P5Z1N8</accession>
<dbReference type="Proteomes" id="UP000807469">
    <property type="component" value="Unassembled WGS sequence"/>
</dbReference>
<organism evidence="1 2">
    <name type="scientific">Pholiota conissans</name>
    <dbReference type="NCBI Taxonomy" id="109636"/>
    <lineage>
        <taxon>Eukaryota</taxon>
        <taxon>Fungi</taxon>
        <taxon>Dikarya</taxon>
        <taxon>Basidiomycota</taxon>
        <taxon>Agaricomycotina</taxon>
        <taxon>Agaricomycetes</taxon>
        <taxon>Agaricomycetidae</taxon>
        <taxon>Agaricales</taxon>
        <taxon>Agaricineae</taxon>
        <taxon>Strophariaceae</taxon>
        <taxon>Pholiota</taxon>
    </lineage>
</organism>
<proteinExistence type="predicted"/>
<keyword evidence="2" id="KW-1185">Reference proteome</keyword>
<evidence type="ECO:0000313" key="2">
    <source>
        <dbReference type="Proteomes" id="UP000807469"/>
    </source>
</evidence>
<gene>
    <name evidence="1" type="ORF">BDN70DRAFT_895200</name>
</gene>
<evidence type="ECO:0000313" key="1">
    <source>
        <dbReference type="EMBL" id="KAF9479068.1"/>
    </source>
</evidence>
<sequence length="472" mass="53612">MDNPAPKILLVERDGNDRGTPDLPTELLTEIIELVEYEEDLYALATTSRRLNTLASKRLLKTQGFGPYSKEIWIDYDDDQTIFQALSVFLDAAGTSLEYFSYDCRWSLLKKEKRAQIPRLTQYLSRLLSIRRAHFKFSSLGLTPYMFDLDIDLPPNETSHACITFLHTILGKSCREIHISTESCPSSEDGENMPPGSTPRDWLVDFWPPNHSPPKTQHLETCSIESFPKSLRPLYYHTLLVNGSFITSLSFCRVKPREGGEDLTTMLNELYFPHLRHLSLTTLTVPCDGIMRFLSGHPGTLSTFEYYAVEYTLRPVDPIQSDILEPIFCTLQTLTTSPEYVIDLLPSFASMTGLRNVVIRSGERYHTSTLPGLIELLRRIALCVNKITLTLKFVSSGSVHFKHLLRSFDENHGDNIEILKNLHCIDTRDRQRALGFHERLYTRSLPKVVAVASWAANTGAPREYASRGALFG</sequence>
<dbReference type="EMBL" id="MU155220">
    <property type="protein sequence ID" value="KAF9479068.1"/>
    <property type="molecule type" value="Genomic_DNA"/>
</dbReference>
<comment type="caution">
    <text evidence="1">The sequence shown here is derived from an EMBL/GenBank/DDBJ whole genome shotgun (WGS) entry which is preliminary data.</text>
</comment>
<protein>
    <recommendedName>
        <fullName evidence="3">F-box domain-containing protein</fullName>
    </recommendedName>
</protein>
<dbReference type="OrthoDB" id="2937708at2759"/>
<reference evidence="1" key="1">
    <citation type="submission" date="2020-11" db="EMBL/GenBank/DDBJ databases">
        <authorList>
            <consortium name="DOE Joint Genome Institute"/>
            <person name="Ahrendt S."/>
            <person name="Riley R."/>
            <person name="Andreopoulos W."/>
            <person name="Labutti K."/>
            <person name="Pangilinan J."/>
            <person name="Ruiz-Duenas F.J."/>
            <person name="Barrasa J.M."/>
            <person name="Sanchez-Garcia M."/>
            <person name="Camarero S."/>
            <person name="Miyauchi S."/>
            <person name="Serrano A."/>
            <person name="Linde D."/>
            <person name="Babiker R."/>
            <person name="Drula E."/>
            <person name="Ayuso-Fernandez I."/>
            <person name="Pacheco R."/>
            <person name="Padilla G."/>
            <person name="Ferreira P."/>
            <person name="Barriuso J."/>
            <person name="Kellner H."/>
            <person name="Castanera R."/>
            <person name="Alfaro M."/>
            <person name="Ramirez L."/>
            <person name="Pisabarro A.G."/>
            <person name="Kuo A."/>
            <person name="Tritt A."/>
            <person name="Lipzen A."/>
            <person name="He G."/>
            <person name="Yan M."/>
            <person name="Ng V."/>
            <person name="Cullen D."/>
            <person name="Martin F."/>
            <person name="Rosso M.-N."/>
            <person name="Henrissat B."/>
            <person name="Hibbett D."/>
            <person name="Martinez A.T."/>
            <person name="Grigoriev I.V."/>
        </authorList>
    </citation>
    <scope>NUCLEOTIDE SEQUENCE</scope>
    <source>
        <strain evidence="1">CIRM-BRFM 674</strain>
    </source>
</reference>
<dbReference type="AlphaFoldDB" id="A0A9P5Z1N8"/>
<evidence type="ECO:0008006" key="3">
    <source>
        <dbReference type="Google" id="ProtNLM"/>
    </source>
</evidence>
<dbReference type="CDD" id="cd09917">
    <property type="entry name" value="F-box_SF"/>
    <property type="match status" value="1"/>
</dbReference>